<gene>
    <name evidence="1" type="ORF">GCM10009745_52350</name>
</gene>
<sequence>MTQAGWRLVAPDGFGDYDWFEVENRGLLMGGHLAYGDRTFPVIVYDPVRLAQDAAGETENDGLFYEPNVIVVADLNRTTAEVAVSRLGGAGVFDWLLG</sequence>
<dbReference type="EMBL" id="BAAANF010000017">
    <property type="protein sequence ID" value="GAA1699334.1"/>
    <property type="molecule type" value="Genomic_DNA"/>
</dbReference>
<protein>
    <recommendedName>
        <fullName evidence="3">DUF2185 domain-containing protein</fullName>
    </recommendedName>
</protein>
<keyword evidence="2" id="KW-1185">Reference proteome</keyword>
<proteinExistence type="predicted"/>
<accession>A0ABN2I656</accession>
<comment type="caution">
    <text evidence="1">The sequence shown here is derived from an EMBL/GenBank/DDBJ whole genome shotgun (WGS) entry which is preliminary data.</text>
</comment>
<evidence type="ECO:0008006" key="3">
    <source>
        <dbReference type="Google" id="ProtNLM"/>
    </source>
</evidence>
<reference evidence="1 2" key="1">
    <citation type="journal article" date="2019" name="Int. J. Syst. Evol. Microbiol.">
        <title>The Global Catalogue of Microorganisms (GCM) 10K type strain sequencing project: providing services to taxonomists for standard genome sequencing and annotation.</title>
        <authorList>
            <consortium name="The Broad Institute Genomics Platform"/>
            <consortium name="The Broad Institute Genome Sequencing Center for Infectious Disease"/>
            <person name="Wu L."/>
            <person name="Ma J."/>
        </authorList>
    </citation>
    <scope>NUCLEOTIDE SEQUENCE [LARGE SCALE GENOMIC DNA]</scope>
    <source>
        <strain evidence="1 2">JCM 14307</strain>
    </source>
</reference>
<name>A0ABN2I656_9ACTN</name>
<dbReference type="Proteomes" id="UP001500280">
    <property type="component" value="Unassembled WGS sequence"/>
</dbReference>
<dbReference type="RefSeq" id="WP_344157290.1">
    <property type="nucleotide sequence ID" value="NZ_BAAANF010000017.1"/>
</dbReference>
<organism evidence="1 2">
    <name type="scientific">Kribbella yunnanensis</name>
    <dbReference type="NCBI Taxonomy" id="190194"/>
    <lineage>
        <taxon>Bacteria</taxon>
        <taxon>Bacillati</taxon>
        <taxon>Actinomycetota</taxon>
        <taxon>Actinomycetes</taxon>
        <taxon>Propionibacteriales</taxon>
        <taxon>Kribbellaceae</taxon>
        <taxon>Kribbella</taxon>
    </lineage>
</organism>
<evidence type="ECO:0000313" key="1">
    <source>
        <dbReference type="EMBL" id="GAA1699334.1"/>
    </source>
</evidence>
<evidence type="ECO:0000313" key="2">
    <source>
        <dbReference type="Proteomes" id="UP001500280"/>
    </source>
</evidence>